<evidence type="ECO:0000313" key="6">
    <source>
        <dbReference type="EMBL" id="KAK5129162.1"/>
    </source>
</evidence>
<keyword evidence="4" id="KW-0539">Nucleus</keyword>
<evidence type="ECO:0000313" key="7">
    <source>
        <dbReference type="Proteomes" id="UP001357485"/>
    </source>
</evidence>
<dbReference type="Proteomes" id="UP001357485">
    <property type="component" value="Unassembled WGS sequence"/>
</dbReference>
<accession>A0ABR0KT98</accession>
<sequence length="332" mass="37049">MPLDEELVSTDGINSAKAMSVHFFVDSIKLYQVQYKVISALYDQNLGCGQPLSEMQTATEVFKLEQELNLWQRCVAPPLCIQSHDTLLYDNQVACEERFRVILTLRYLNLQILLHRPFVTRSLDARASRNKGTGSMSSAERLASGSIQTCVKSAEEVISIVHTIISAKRAHDLLGAWWFSLYYVFGASLTIFGTLLISPDLATFAISLTDRLEQGRASLRKASDALRQLDVGNQVATRCADYLSEISSLLDRWQSSSTFRDETIGDFALPQELFQCGEVSLPSFQGLDLAGSQTTSDGLYMNDFSLNDLEMGQFFIPDDFGKWAHPTKNKVA</sequence>
<dbReference type="EMBL" id="JAVRRA010024799">
    <property type="protein sequence ID" value="KAK5129162.1"/>
    <property type="molecule type" value="Genomic_DNA"/>
</dbReference>
<evidence type="ECO:0008006" key="8">
    <source>
        <dbReference type="Google" id="ProtNLM"/>
    </source>
</evidence>
<protein>
    <recommendedName>
        <fullName evidence="8">Transcription factor domain-containing protein</fullName>
    </recommendedName>
</protein>
<evidence type="ECO:0000256" key="5">
    <source>
        <dbReference type="SAM" id="Phobius"/>
    </source>
</evidence>
<keyword evidence="2" id="KW-0238">DNA-binding</keyword>
<gene>
    <name evidence="6" type="ORF">LTR16_002383</name>
</gene>
<dbReference type="PANTHER" id="PTHR47424:SF3">
    <property type="entry name" value="REGULATORY PROTEIN GAL4"/>
    <property type="match status" value="1"/>
</dbReference>
<keyword evidence="1" id="KW-0805">Transcription regulation</keyword>
<dbReference type="CDD" id="cd12148">
    <property type="entry name" value="fungal_TF_MHR"/>
    <property type="match status" value="1"/>
</dbReference>
<feature type="transmembrane region" description="Helical" evidence="5">
    <location>
        <begin position="176"/>
        <end position="197"/>
    </location>
</feature>
<reference evidence="6 7" key="1">
    <citation type="submission" date="2023-08" db="EMBL/GenBank/DDBJ databases">
        <title>Black Yeasts Isolated from many extreme environments.</title>
        <authorList>
            <person name="Coleine C."/>
            <person name="Stajich J.E."/>
            <person name="Selbmann L."/>
        </authorList>
    </citation>
    <scope>NUCLEOTIDE SEQUENCE [LARGE SCALE GENOMIC DNA]</scope>
    <source>
        <strain evidence="6 7">CCFEE 536</strain>
    </source>
</reference>
<comment type="caution">
    <text evidence="6">The sequence shown here is derived from an EMBL/GenBank/DDBJ whole genome shotgun (WGS) entry which is preliminary data.</text>
</comment>
<dbReference type="InterPro" id="IPR051127">
    <property type="entry name" value="Fungal_SecMet_Regulators"/>
</dbReference>
<keyword evidence="5" id="KW-0812">Transmembrane</keyword>
<evidence type="ECO:0000256" key="3">
    <source>
        <dbReference type="ARBA" id="ARBA00023163"/>
    </source>
</evidence>
<keyword evidence="3" id="KW-0804">Transcription</keyword>
<evidence type="ECO:0000256" key="4">
    <source>
        <dbReference type="ARBA" id="ARBA00023242"/>
    </source>
</evidence>
<name>A0ABR0KT98_9PEZI</name>
<keyword evidence="7" id="KW-1185">Reference proteome</keyword>
<organism evidence="6 7">
    <name type="scientific">Cryomyces antarcticus</name>
    <dbReference type="NCBI Taxonomy" id="329879"/>
    <lineage>
        <taxon>Eukaryota</taxon>
        <taxon>Fungi</taxon>
        <taxon>Dikarya</taxon>
        <taxon>Ascomycota</taxon>
        <taxon>Pezizomycotina</taxon>
        <taxon>Dothideomycetes</taxon>
        <taxon>Dothideomycetes incertae sedis</taxon>
        <taxon>Cryomyces</taxon>
    </lineage>
</organism>
<keyword evidence="5" id="KW-0472">Membrane</keyword>
<evidence type="ECO:0000256" key="1">
    <source>
        <dbReference type="ARBA" id="ARBA00023015"/>
    </source>
</evidence>
<keyword evidence="5" id="KW-1133">Transmembrane helix</keyword>
<dbReference type="PANTHER" id="PTHR47424">
    <property type="entry name" value="REGULATORY PROTEIN GAL4"/>
    <property type="match status" value="1"/>
</dbReference>
<proteinExistence type="predicted"/>
<evidence type="ECO:0000256" key="2">
    <source>
        <dbReference type="ARBA" id="ARBA00023125"/>
    </source>
</evidence>